<dbReference type="Pfam" id="PF14126">
    <property type="entry name" value="DUF4293"/>
    <property type="match status" value="1"/>
</dbReference>
<keyword evidence="1" id="KW-1133">Transmembrane helix</keyword>
<protein>
    <submittedName>
        <fullName evidence="2">DUF4293 family protein</fullName>
    </submittedName>
</protein>
<reference evidence="2 3" key="1">
    <citation type="submission" date="2019-02" db="EMBL/GenBank/DDBJ databases">
        <title>Pedobacter sp. nov., a novel speices isolated from soil of pinguins habitat in Antarcitica.</title>
        <authorList>
            <person name="He R.-H."/>
        </authorList>
    </citation>
    <scope>NUCLEOTIDE SEQUENCE [LARGE SCALE GENOMIC DNA]</scope>
    <source>
        <strain evidence="2 3">E01020</strain>
    </source>
</reference>
<accession>A0A4R5MMG2</accession>
<evidence type="ECO:0000313" key="2">
    <source>
        <dbReference type="EMBL" id="TDG36706.1"/>
    </source>
</evidence>
<name>A0A4R5MMG2_9SPHI</name>
<keyword evidence="3" id="KW-1185">Reference proteome</keyword>
<dbReference type="RefSeq" id="WP_133261654.1">
    <property type="nucleotide sequence ID" value="NZ_SJCY01000003.1"/>
</dbReference>
<keyword evidence="1" id="KW-0812">Transmembrane</keyword>
<feature type="transmembrane region" description="Helical" evidence="1">
    <location>
        <begin position="59"/>
        <end position="77"/>
    </location>
</feature>
<dbReference type="InterPro" id="IPR025635">
    <property type="entry name" value="DUF4293"/>
</dbReference>
<evidence type="ECO:0000313" key="3">
    <source>
        <dbReference type="Proteomes" id="UP000295668"/>
    </source>
</evidence>
<dbReference type="OrthoDB" id="594989at2"/>
<comment type="caution">
    <text evidence="2">The sequence shown here is derived from an EMBL/GenBank/DDBJ whole genome shotgun (WGS) entry which is preliminary data.</text>
</comment>
<proteinExistence type="predicted"/>
<organism evidence="2 3">
    <name type="scientific">Pedobacter changchengzhani</name>
    <dbReference type="NCBI Taxonomy" id="2529274"/>
    <lineage>
        <taxon>Bacteria</taxon>
        <taxon>Pseudomonadati</taxon>
        <taxon>Bacteroidota</taxon>
        <taxon>Sphingobacteriia</taxon>
        <taxon>Sphingobacteriales</taxon>
        <taxon>Sphingobacteriaceae</taxon>
        <taxon>Pedobacter</taxon>
    </lineage>
</organism>
<feature type="transmembrane region" description="Helical" evidence="1">
    <location>
        <begin position="89"/>
        <end position="108"/>
    </location>
</feature>
<dbReference type="AlphaFoldDB" id="A0A4R5MMG2"/>
<keyword evidence="1" id="KW-0472">Membrane</keyword>
<dbReference type="EMBL" id="SJCY01000003">
    <property type="protein sequence ID" value="TDG36706.1"/>
    <property type="molecule type" value="Genomic_DNA"/>
</dbReference>
<dbReference type="Proteomes" id="UP000295668">
    <property type="component" value="Unassembled WGS sequence"/>
</dbReference>
<gene>
    <name evidence="2" type="ORF">EZJ43_05320</name>
</gene>
<evidence type="ECO:0000256" key="1">
    <source>
        <dbReference type="SAM" id="Phobius"/>
    </source>
</evidence>
<sequence length="155" mass="17284">MIQRIQTIWLLLATFALVLMFFLPVATKDIANNETAVYTNGLYQTEVANKATDIKIQTFLPLLITNVVVAIMCFVNIFNFKKRSAQKRVVIFTIIAIGGFAFWCSIFAKRLPGGMEGANFGIGAYFPAIAILFCVLAIIGINKDENLIRSAERLR</sequence>
<feature type="transmembrane region" description="Helical" evidence="1">
    <location>
        <begin position="120"/>
        <end position="141"/>
    </location>
</feature>